<dbReference type="EMBL" id="CABFWN010000001">
    <property type="protein sequence ID" value="VUG16397.1"/>
    <property type="molecule type" value="Genomic_DNA"/>
</dbReference>
<proteinExistence type="predicted"/>
<evidence type="ECO:0000256" key="1">
    <source>
        <dbReference type="SAM" id="MobiDB-lite"/>
    </source>
</evidence>
<evidence type="ECO:0000313" key="2">
    <source>
        <dbReference type="EMBL" id="VUG16397.1"/>
    </source>
</evidence>
<feature type="compositionally biased region" description="Low complexity" evidence="1">
    <location>
        <begin position="196"/>
        <end position="208"/>
    </location>
</feature>
<dbReference type="Proteomes" id="UP000478008">
    <property type="component" value="Unassembled WGS sequence"/>
</dbReference>
<feature type="compositionally biased region" description="Acidic residues" evidence="1">
    <location>
        <begin position="170"/>
        <end position="186"/>
    </location>
</feature>
<name>A0A7D9CV72_DEKBR</name>
<evidence type="ECO:0000313" key="3">
    <source>
        <dbReference type="Proteomes" id="UP000478008"/>
    </source>
</evidence>
<feature type="compositionally biased region" description="Basic residues" evidence="1">
    <location>
        <begin position="25"/>
        <end position="34"/>
    </location>
</feature>
<keyword evidence="3" id="KW-1185">Reference proteome</keyword>
<feature type="compositionally biased region" description="Basic and acidic residues" evidence="1">
    <location>
        <begin position="11"/>
        <end position="23"/>
    </location>
</feature>
<feature type="compositionally biased region" description="Polar residues" evidence="1">
    <location>
        <begin position="279"/>
        <end position="296"/>
    </location>
</feature>
<feature type="compositionally biased region" description="Polar residues" evidence="1">
    <location>
        <begin position="303"/>
        <end position="319"/>
    </location>
</feature>
<gene>
    <name evidence="2" type="ORF">DEBR0S1_15852G</name>
</gene>
<sequence length="451" mass="50220">MVNSSGQESEESVKGVFKKENKNMNKVKRNSKQRSRTDHHTDKADINQISDEERAEGVRKLQQAGNTEVSHVEEDTSFIEDTYSYMPDSVSSSDGEGLLINRGNITEQELISQNAEDVNHILEGYKGESLIIDDDKVNDKHRLSWEIKEMNKSDVSAEDSIMIAENSSELGDDDRDDEDDEDEWQEEGVKEVEGTNIENENENASIENPKSVCAGRIANLEAPNGSLSKEKKNGEKESEEERSEKKREEKEKEKEKEESVSRSQESEIILVSDDEDDNVQVTQSRNEQTSSPNSTVDEVVIISENSATDESNSEKSATYENYKESSAADENNSVNLSASASNRHDSGKNVVTSGGSSLDDSENSNEEFLDATEGETEPIANSKNPNTANNQALVLVEQHDKDEQLQVTDDSDESTSDVDVELDDIDPNRSVGYDNENCLPDYILKLRSPGR</sequence>
<organism evidence="2 3">
    <name type="scientific">Dekkera bruxellensis</name>
    <name type="common">Brettanomyces custersii</name>
    <dbReference type="NCBI Taxonomy" id="5007"/>
    <lineage>
        <taxon>Eukaryota</taxon>
        <taxon>Fungi</taxon>
        <taxon>Dikarya</taxon>
        <taxon>Ascomycota</taxon>
        <taxon>Saccharomycotina</taxon>
        <taxon>Pichiomycetes</taxon>
        <taxon>Pichiales</taxon>
        <taxon>Pichiaceae</taxon>
        <taxon>Brettanomyces</taxon>
    </lineage>
</organism>
<feature type="compositionally biased region" description="Acidic residues" evidence="1">
    <location>
        <begin position="409"/>
        <end position="425"/>
    </location>
</feature>
<feature type="compositionally biased region" description="Basic and acidic residues" evidence="1">
    <location>
        <begin position="242"/>
        <end position="260"/>
    </location>
</feature>
<reference evidence="2 3" key="1">
    <citation type="submission" date="2019-07" db="EMBL/GenBank/DDBJ databases">
        <authorList>
            <person name="Friedrich A."/>
            <person name="Schacherer J."/>
        </authorList>
    </citation>
    <scope>NUCLEOTIDE SEQUENCE [LARGE SCALE GENOMIC DNA]</scope>
</reference>
<feature type="compositionally biased region" description="Polar residues" evidence="1">
    <location>
        <begin position="379"/>
        <end position="392"/>
    </location>
</feature>
<feature type="compositionally biased region" description="Low complexity" evidence="1">
    <location>
        <begin position="331"/>
        <end position="341"/>
    </location>
</feature>
<dbReference type="AlphaFoldDB" id="A0A7D9CV72"/>
<feature type="compositionally biased region" description="Basic and acidic residues" evidence="1">
    <location>
        <begin position="35"/>
        <end position="59"/>
    </location>
</feature>
<feature type="compositionally biased region" description="Acidic residues" evidence="1">
    <location>
        <begin position="359"/>
        <end position="376"/>
    </location>
</feature>
<protein>
    <submittedName>
        <fullName evidence="2">DEBR0S1_15852g1_1</fullName>
    </submittedName>
</protein>
<feature type="region of interest" description="Disordered" evidence="1">
    <location>
        <begin position="1"/>
        <end position="75"/>
    </location>
</feature>
<feature type="region of interest" description="Disordered" evidence="1">
    <location>
        <begin position="151"/>
        <end position="435"/>
    </location>
</feature>
<accession>A0A7D9CV72</accession>